<sequence length="297" mass="32978">MPQVEEKYRCTLCQSIVLASELESHGAFCPPKEEEEDEGYFSDEPSAASAGPQEPNPTLKAQEEASSTTAQSKVSSSTLLTVPLVQCVIYMTTFKPGFAVLSSSRSGLAPFFQPGKGIWTQARPDFGVRAYVADHLVSTATFIDSFHQTSSRDFILRVEANRRRLKAEIDSEELRECTFTPRLLNRKTVTPRSHGSSHTAGRQQRLAIVEEEMHKECSHRPKVTMSMTTLSGVAGPQICARSAELARSRNSERRVVYERLYETDRPLSSRHCGSEPNPELVPHSGGSRRGCRRSTTL</sequence>
<organism evidence="2 3">
    <name type="scientific">Perkinsus olseni</name>
    <name type="common">Perkinsus atlanticus</name>
    <dbReference type="NCBI Taxonomy" id="32597"/>
    <lineage>
        <taxon>Eukaryota</taxon>
        <taxon>Sar</taxon>
        <taxon>Alveolata</taxon>
        <taxon>Perkinsozoa</taxon>
        <taxon>Perkinsea</taxon>
        <taxon>Perkinsida</taxon>
        <taxon>Perkinsidae</taxon>
        <taxon>Perkinsus</taxon>
    </lineage>
</organism>
<evidence type="ECO:0000313" key="2">
    <source>
        <dbReference type="EMBL" id="KAF4711217.1"/>
    </source>
</evidence>
<name>A0A7J6QSD2_PEROL</name>
<dbReference type="EMBL" id="JABANO010030839">
    <property type="protein sequence ID" value="KAF4711217.1"/>
    <property type="molecule type" value="Genomic_DNA"/>
</dbReference>
<dbReference type="Proteomes" id="UP000553632">
    <property type="component" value="Unassembled WGS sequence"/>
</dbReference>
<keyword evidence="3" id="KW-1185">Reference proteome</keyword>
<proteinExistence type="predicted"/>
<feature type="region of interest" description="Disordered" evidence="1">
    <location>
        <begin position="27"/>
        <end position="72"/>
    </location>
</feature>
<evidence type="ECO:0000313" key="3">
    <source>
        <dbReference type="Proteomes" id="UP000553632"/>
    </source>
</evidence>
<protein>
    <submittedName>
        <fullName evidence="2">Uncharacterized protein</fullName>
    </submittedName>
</protein>
<gene>
    <name evidence="2" type="ORF">FOZ63_010372</name>
</gene>
<accession>A0A7J6QSD2</accession>
<reference evidence="2 3" key="1">
    <citation type="submission" date="2020-04" db="EMBL/GenBank/DDBJ databases">
        <title>Perkinsus olseni comparative genomics.</title>
        <authorList>
            <person name="Bogema D.R."/>
        </authorList>
    </citation>
    <scope>NUCLEOTIDE SEQUENCE [LARGE SCALE GENOMIC DNA]</scope>
    <source>
        <strain evidence="2 3">ATCC PRA-207</strain>
    </source>
</reference>
<feature type="region of interest" description="Disordered" evidence="1">
    <location>
        <begin position="266"/>
        <end position="297"/>
    </location>
</feature>
<comment type="caution">
    <text evidence="2">The sequence shown here is derived from an EMBL/GenBank/DDBJ whole genome shotgun (WGS) entry which is preliminary data.</text>
</comment>
<dbReference type="AlphaFoldDB" id="A0A7J6QSD2"/>
<evidence type="ECO:0000256" key="1">
    <source>
        <dbReference type="SAM" id="MobiDB-lite"/>
    </source>
</evidence>